<organism evidence="7 8">
    <name type="scientific">Leptotrombidium deliense</name>
    <dbReference type="NCBI Taxonomy" id="299467"/>
    <lineage>
        <taxon>Eukaryota</taxon>
        <taxon>Metazoa</taxon>
        <taxon>Ecdysozoa</taxon>
        <taxon>Arthropoda</taxon>
        <taxon>Chelicerata</taxon>
        <taxon>Arachnida</taxon>
        <taxon>Acari</taxon>
        <taxon>Acariformes</taxon>
        <taxon>Trombidiformes</taxon>
        <taxon>Prostigmata</taxon>
        <taxon>Anystina</taxon>
        <taxon>Parasitengona</taxon>
        <taxon>Trombiculoidea</taxon>
        <taxon>Trombiculidae</taxon>
        <taxon>Leptotrombidium</taxon>
    </lineage>
</organism>
<dbReference type="InterPro" id="IPR001370">
    <property type="entry name" value="BIR_rpt"/>
</dbReference>
<dbReference type="SUPFAM" id="SSF57924">
    <property type="entry name" value="Inhibitor of apoptosis (IAP) repeat"/>
    <property type="match status" value="2"/>
</dbReference>
<dbReference type="Pfam" id="PF00653">
    <property type="entry name" value="BIR"/>
    <property type="match status" value="2"/>
</dbReference>
<dbReference type="EMBL" id="NCKV01030316">
    <property type="protein sequence ID" value="RWS19090.1"/>
    <property type="molecule type" value="Genomic_DNA"/>
</dbReference>
<dbReference type="GO" id="GO:0005737">
    <property type="term" value="C:cytoplasm"/>
    <property type="evidence" value="ECO:0007669"/>
    <property type="project" value="TreeGrafter"/>
</dbReference>
<dbReference type="InterPro" id="IPR013083">
    <property type="entry name" value="Znf_RING/FYVE/PHD"/>
</dbReference>
<dbReference type="PANTHER" id="PTHR10044:SF139">
    <property type="entry name" value="DEATH-ASSOCIATED INHIBITOR OF APOPTOSIS 2"/>
    <property type="match status" value="1"/>
</dbReference>
<gene>
    <name evidence="7" type="ORF">B4U80_12356</name>
</gene>
<dbReference type="Gene3D" id="1.10.1170.10">
    <property type="entry name" value="Inhibitor Of Apoptosis Protein (2mihbC-IAP-1), Chain A"/>
    <property type="match status" value="2"/>
</dbReference>
<dbReference type="PROSITE" id="PS50143">
    <property type="entry name" value="BIR_REPEAT_2"/>
    <property type="match status" value="2"/>
</dbReference>
<sequence>MAKAGFYFTGVGTTAVCYSCGVSESDWEGHSPQLLHRLLFRTCPHIIGLDTTIKARSVVPGEVTKSTACALPPVPFEANPEDEIMLFKEDKFESPPTKKAVGLFPEVFEEMVVPLTIYVKIEKPTSNTLLDFHGYLVMMRQEEERLKSFEIGGWLRKKPSKETLAANGFFHLLIPEYTQCAFCLCVVHLWEDKDVKQFHKDNSPNCPLVNNKAVGNVPKVKIPQDRLCCVVCLTQERSVVFMPCRHLSTCLACNLDNEFKNCPVCREPVSSMENIFIP</sequence>
<dbReference type="PROSITE" id="PS50089">
    <property type="entry name" value="ZF_RING_2"/>
    <property type="match status" value="1"/>
</dbReference>
<evidence type="ECO:0000313" key="8">
    <source>
        <dbReference type="Proteomes" id="UP000288716"/>
    </source>
</evidence>
<dbReference type="SMART" id="SM00238">
    <property type="entry name" value="BIR"/>
    <property type="match status" value="1"/>
</dbReference>
<keyword evidence="3 5" id="KW-0863">Zinc-finger</keyword>
<dbReference type="GO" id="GO:0008270">
    <property type="term" value="F:zinc ion binding"/>
    <property type="evidence" value="ECO:0007669"/>
    <property type="project" value="UniProtKB-KW"/>
</dbReference>
<evidence type="ECO:0000313" key="7">
    <source>
        <dbReference type="EMBL" id="RWS19090.1"/>
    </source>
</evidence>
<dbReference type="Gene3D" id="3.30.40.10">
    <property type="entry name" value="Zinc/RING finger domain, C3HC4 (zinc finger)"/>
    <property type="match status" value="1"/>
</dbReference>
<dbReference type="OrthoDB" id="774873at2759"/>
<dbReference type="STRING" id="299467.A0A443RV26"/>
<evidence type="ECO:0000256" key="5">
    <source>
        <dbReference type="PROSITE-ProRule" id="PRU00175"/>
    </source>
</evidence>
<dbReference type="FunFam" id="1.10.1170.10:FF:000002">
    <property type="entry name" value="Baculoviral IAP repeat containing 7"/>
    <property type="match status" value="1"/>
</dbReference>
<evidence type="ECO:0000256" key="3">
    <source>
        <dbReference type="ARBA" id="ARBA00022771"/>
    </source>
</evidence>
<name>A0A443RV26_9ACAR</name>
<dbReference type="GO" id="GO:0005634">
    <property type="term" value="C:nucleus"/>
    <property type="evidence" value="ECO:0007669"/>
    <property type="project" value="TreeGrafter"/>
</dbReference>
<reference evidence="7 8" key="1">
    <citation type="journal article" date="2018" name="Gigascience">
        <title>Genomes of trombidid mites reveal novel predicted allergens and laterally-transferred genes associated with secondary metabolism.</title>
        <authorList>
            <person name="Dong X."/>
            <person name="Chaisiri K."/>
            <person name="Xia D."/>
            <person name="Armstrong S.D."/>
            <person name="Fang Y."/>
            <person name="Donnelly M.J."/>
            <person name="Kadowaki T."/>
            <person name="McGarry J.W."/>
            <person name="Darby A.C."/>
            <person name="Makepeace B.L."/>
        </authorList>
    </citation>
    <scope>NUCLEOTIDE SEQUENCE [LARGE SCALE GENOMIC DNA]</scope>
    <source>
        <strain evidence="7">UoL-UT</strain>
    </source>
</reference>
<evidence type="ECO:0000256" key="1">
    <source>
        <dbReference type="ARBA" id="ARBA00006672"/>
    </source>
</evidence>
<proteinExistence type="inferred from homology"/>
<dbReference type="AlphaFoldDB" id="A0A443RV26"/>
<evidence type="ECO:0000256" key="4">
    <source>
        <dbReference type="ARBA" id="ARBA00022833"/>
    </source>
</evidence>
<dbReference type="Proteomes" id="UP000288716">
    <property type="component" value="Unassembled WGS sequence"/>
</dbReference>
<dbReference type="InterPro" id="IPR001841">
    <property type="entry name" value="Znf_RING"/>
</dbReference>
<keyword evidence="2" id="KW-0479">Metal-binding</keyword>
<comment type="similarity">
    <text evidence="1">Belongs to the IAP family.</text>
</comment>
<dbReference type="VEuPathDB" id="VectorBase:LDEU012950"/>
<keyword evidence="8" id="KW-1185">Reference proteome</keyword>
<comment type="caution">
    <text evidence="7">The sequence shown here is derived from an EMBL/GenBank/DDBJ whole genome shotgun (WGS) entry which is preliminary data.</text>
</comment>
<protein>
    <recommendedName>
        <fullName evidence="6">RING-type domain-containing protein</fullName>
    </recommendedName>
</protein>
<dbReference type="Pfam" id="PF13920">
    <property type="entry name" value="zf-C3HC4_3"/>
    <property type="match status" value="1"/>
</dbReference>
<evidence type="ECO:0000259" key="6">
    <source>
        <dbReference type="PROSITE" id="PS50089"/>
    </source>
</evidence>
<evidence type="ECO:0000256" key="2">
    <source>
        <dbReference type="ARBA" id="ARBA00022723"/>
    </source>
</evidence>
<accession>A0A443RV26</accession>
<dbReference type="PANTHER" id="PTHR10044">
    <property type="entry name" value="INHIBITOR OF APOPTOSIS"/>
    <property type="match status" value="1"/>
</dbReference>
<dbReference type="InterPro" id="IPR050784">
    <property type="entry name" value="IAP"/>
</dbReference>
<feature type="domain" description="RING-type" evidence="6">
    <location>
        <begin position="229"/>
        <end position="266"/>
    </location>
</feature>
<keyword evidence="4" id="KW-0862">Zinc</keyword>
<dbReference type="SMART" id="SM00184">
    <property type="entry name" value="RING"/>
    <property type="match status" value="1"/>
</dbReference>